<dbReference type="AlphaFoldDB" id="A0A371DQ93"/>
<evidence type="ECO:0000313" key="1">
    <source>
        <dbReference type="EMBL" id="RDX54674.1"/>
    </source>
</evidence>
<dbReference type="GO" id="GO:0042720">
    <property type="term" value="C:mitochondrial inner membrane peptidase complex"/>
    <property type="evidence" value="ECO:0007669"/>
    <property type="project" value="InterPro"/>
</dbReference>
<reference evidence="1 2" key="1">
    <citation type="journal article" date="2018" name="Biotechnol. Biofuels">
        <title>Integrative visual omics of the white-rot fungus Polyporus brumalis exposes the biotechnological potential of its oxidative enzymes for delignifying raw plant biomass.</title>
        <authorList>
            <person name="Miyauchi S."/>
            <person name="Rancon A."/>
            <person name="Drula E."/>
            <person name="Hage H."/>
            <person name="Chaduli D."/>
            <person name="Favel A."/>
            <person name="Grisel S."/>
            <person name="Henrissat B."/>
            <person name="Herpoel-Gimbert I."/>
            <person name="Ruiz-Duenas F.J."/>
            <person name="Chevret D."/>
            <person name="Hainaut M."/>
            <person name="Lin J."/>
            <person name="Wang M."/>
            <person name="Pangilinan J."/>
            <person name="Lipzen A."/>
            <person name="Lesage-Meessen L."/>
            <person name="Navarro D."/>
            <person name="Riley R."/>
            <person name="Grigoriev I.V."/>
            <person name="Zhou S."/>
            <person name="Raouche S."/>
            <person name="Rosso M.N."/>
        </authorList>
    </citation>
    <scope>NUCLEOTIDE SEQUENCE [LARGE SCALE GENOMIC DNA]</scope>
    <source>
        <strain evidence="1 2">BRFM 1820</strain>
    </source>
</reference>
<proteinExistence type="predicted"/>
<organism evidence="1 2">
    <name type="scientific">Lentinus brumalis</name>
    <dbReference type="NCBI Taxonomy" id="2498619"/>
    <lineage>
        <taxon>Eukaryota</taxon>
        <taxon>Fungi</taxon>
        <taxon>Dikarya</taxon>
        <taxon>Basidiomycota</taxon>
        <taxon>Agaricomycotina</taxon>
        <taxon>Agaricomycetes</taxon>
        <taxon>Polyporales</taxon>
        <taxon>Polyporaceae</taxon>
        <taxon>Lentinus</taxon>
    </lineage>
</organism>
<dbReference type="InterPro" id="IPR024645">
    <property type="entry name" value="Mitochondr_Som1"/>
</dbReference>
<name>A0A371DQ93_9APHY</name>
<dbReference type="EMBL" id="KZ857384">
    <property type="protein sequence ID" value="RDX54674.1"/>
    <property type="molecule type" value="Genomic_DNA"/>
</dbReference>
<evidence type="ECO:0000313" key="2">
    <source>
        <dbReference type="Proteomes" id="UP000256964"/>
    </source>
</evidence>
<protein>
    <submittedName>
        <fullName evidence="1">Uncharacterized protein</fullName>
    </submittedName>
</protein>
<keyword evidence="2" id="KW-1185">Reference proteome</keyword>
<dbReference type="Proteomes" id="UP000256964">
    <property type="component" value="Unassembled WGS sequence"/>
</dbReference>
<accession>A0A371DQ93</accession>
<gene>
    <name evidence="1" type="ORF">OH76DRAFT_1478933</name>
</gene>
<dbReference type="Pfam" id="PF11093">
    <property type="entry name" value="Mitochondr_Som1"/>
    <property type="match status" value="1"/>
</dbReference>
<dbReference type="OrthoDB" id="3983163at2759"/>
<sequence>MSAPSTSSPAREKCRLAEVLQYKCTLEQEADGRPTVRCLPVPRIFRICPNRPAAAVEMTRFIDVDLETGAVRDIPSESSSVLPKGKPWRDVLKYEDVDVYEH</sequence>